<feature type="domain" description="CBS" evidence="9">
    <location>
        <begin position="223"/>
        <end position="285"/>
    </location>
</feature>
<evidence type="ECO:0000256" key="3">
    <source>
        <dbReference type="ARBA" id="ARBA00022737"/>
    </source>
</evidence>
<dbReference type="FunFam" id="3.10.580.10:FF:000006">
    <property type="entry name" value="DUF21 and CBS domain protein"/>
    <property type="match status" value="1"/>
</dbReference>
<dbReference type="OrthoDB" id="5353557at2759"/>
<comment type="caution">
    <text evidence="11">The sequence shown here is derived from an EMBL/GenBank/DDBJ whole genome shotgun (WGS) entry which is preliminary data.</text>
</comment>
<dbReference type="InterPro" id="IPR046342">
    <property type="entry name" value="CBS_dom_sf"/>
</dbReference>
<evidence type="ECO:0008006" key="13">
    <source>
        <dbReference type="Google" id="ProtNLM"/>
    </source>
</evidence>
<dbReference type="AlphaFoldDB" id="A0A9P5U353"/>
<dbReference type="Proteomes" id="UP000772434">
    <property type="component" value="Unassembled WGS sequence"/>
</dbReference>
<feature type="transmembrane region" description="Helical" evidence="8">
    <location>
        <begin position="85"/>
        <end position="106"/>
    </location>
</feature>
<evidence type="ECO:0000256" key="4">
    <source>
        <dbReference type="ARBA" id="ARBA00022989"/>
    </source>
</evidence>
<evidence type="ECO:0000259" key="10">
    <source>
        <dbReference type="PROSITE" id="PS51846"/>
    </source>
</evidence>
<feature type="transmembrane region" description="Helical" evidence="8">
    <location>
        <begin position="143"/>
        <end position="163"/>
    </location>
</feature>
<dbReference type="PROSITE" id="PS51371">
    <property type="entry name" value="CBS"/>
    <property type="match status" value="1"/>
</dbReference>
<dbReference type="SUPFAM" id="SSF54631">
    <property type="entry name" value="CBS-domain pair"/>
    <property type="match status" value="1"/>
</dbReference>
<evidence type="ECO:0000256" key="7">
    <source>
        <dbReference type="PROSITE-ProRule" id="PRU01193"/>
    </source>
</evidence>
<proteinExistence type="predicted"/>
<feature type="transmembrane region" description="Helical" evidence="8">
    <location>
        <begin position="12"/>
        <end position="29"/>
    </location>
</feature>
<dbReference type="InterPro" id="IPR002550">
    <property type="entry name" value="CNNM"/>
</dbReference>
<reference evidence="11" key="1">
    <citation type="submission" date="2020-11" db="EMBL/GenBank/DDBJ databases">
        <authorList>
            <consortium name="DOE Joint Genome Institute"/>
            <person name="Ahrendt S."/>
            <person name="Riley R."/>
            <person name="Andreopoulos W."/>
            <person name="Labutti K."/>
            <person name="Pangilinan J."/>
            <person name="Ruiz-Duenas F.J."/>
            <person name="Barrasa J.M."/>
            <person name="Sanchez-Garcia M."/>
            <person name="Camarero S."/>
            <person name="Miyauchi S."/>
            <person name="Serrano A."/>
            <person name="Linde D."/>
            <person name="Babiker R."/>
            <person name="Drula E."/>
            <person name="Ayuso-Fernandez I."/>
            <person name="Pacheco R."/>
            <person name="Padilla G."/>
            <person name="Ferreira P."/>
            <person name="Barriuso J."/>
            <person name="Kellner H."/>
            <person name="Castanera R."/>
            <person name="Alfaro M."/>
            <person name="Ramirez L."/>
            <person name="Pisabarro A.G."/>
            <person name="Kuo A."/>
            <person name="Tritt A."/>
            <person name="Lipzen A."/>
            <person name="He G."/>
            <person name="Yan M."/>
            <person name="Ng V."/>
            <person name="Cullen D."/>
            <person name="Martin F."/>
            <person name="Rosso M.-N."/>
            <person name="Henrissat B."/>
            <person name="Hibbett D."/>
            <person name="Martinez A.T."/>
            <person name="Grigoriev I.V."/>
        </authorList>
    </citation>
    <scope>NUCLEOTIDE SEQUENCE</scope>
    <source>
        <strain evidence="11">AH 40177</strain>
    </source>
</reference>
<feature type="transmembrane region" description="Helical" evidence="8">
    <location>
        <begin position="112"/>
        <end position="131"/>
    </location>
</feature>
<comment type="subcellular location">
    <subcellularLocation>
        <location evidence="1">Membrane</location>
        <topology evidence="1">Multi-pass membrane protein</topology>
    </subcellularLocation>
</comment>
<evidence type="ECO:0000256" key="8">
    <source>
        <dbReference type="SAM" id="Phobius"/>
    </source>
</evidence>
<dbReference type="Gene3D" id="3.10.580.10">
    <property type="entry name" value="CBS-domain"/>
    <property type="match status" value="1"/>
</dbReference>
<keyword evidence="5 7" id="KW-0472">Membrane</keyword>
<dbReference type="PANTHER" id="PTHR12064">
    <property type="entry name" value="METAL TRANSPORTER CNNM"/>
    <property type="match status" value="1"/>
</dbReference>
<dbReference type="PANTHER" id="PTHR12064:SF97">
    <property type="entry name" value="METAL TRANSPORTER CNNM-5"/>
    <property type="match status" value="1"/>
</dbReference>
<keyword evidence="3" id="KW-0677">Repeat</keyword>
<dbReference type="EMBL" id="JADNRY010000105">
    <property type="protein sequence ID" value="KAF9065355.1"/>
    <property type="molecule type" value="Genomic_DNA"/>
</dbReference>
<keyword evidence="4 7" id="KW-1133">Transmembrane helix</keyword>
<feature type="domain" description="CNNM transmembrane" evidence="10">
    <location>
        <begin position="21"/>
        <end position="204"/>
    </location>
</feature>
<evidence type="ECO:0000256" key="5">
    <source>
        <dbReference type="ARBA" id="ARBA00023136"/>
    </source>
</evidence>
<dbReference type="GO" id="GO:0016020">
    <property type="term" value="C:membrane"/>
    <property type="evidence" value="ECO:0007669"/>
    <property type="project" value="UniProtKB-SubCell"/>
</dbReference>
<organism evidence="11 12">
    <name type="scientific">Rhodocollybia butyracea</name>
    <dbReference type="NCBI Taxonomy" id="206335"/>
    <lineage>
        <taxon>Eukaryota</taxon>
        <taxon>Fungi</taxon>
        <taxon>Dikarya</taxon>
        <taxon>Basidiomycota</taxon>
        <taxon>Agaricomycotina</taxon>
        <taxon>Agaricomycetes</taxon>
        <taxon>Agaricomycetidae</taxon>
        <taxon>Agaricales</taxon>
        <taxon>Marasmiineae</taxon>
        <taxon>Omphalotaceae</taxon>
        <taxon>Rhodocollybia</taxon>
    </lineage>
</organism>
<evidence type="ECO:0000256" key="1">
    <source>
        <dbReference type="ARBA" id="ARBA00004141"/>
    </source>
</evidence>
<accession>A0A9P5U353</accession>
<sequence>MPRYRRDFAEPVILLGLTSGSVGSIWIKLTVCTTLVLLGGLFAGLTLGLMGLDEMHLRVLATASDSPEEKQNARKVLQLMNKGRYWVLVVLLLSNVIINESLPIFLDGAIGGGIPAILISTASIVIFGEIIPQAICVRYGLNIGAKAAPLVLALMWLTAPISYPIAQLLNYVLGANDTHTYKKSQLKSFLQFHRTGVEPLIEAEIGILNGALELGAKRIETIMTPMKDVVKLSAEAILDRATLAYILSSGYSRIPVYDSSDPSGFIGVLLVKKLLQYDHLLNLPIRDLPLSILPEAHPCTNCFQAFDYFRTGRAHLLLINCTPGNPGGAIGIVTLEDIIEEIITEEIVDETDIYEDNIHHRAAKRLATARIMQGITERRLQRDPPIGGGIGDFRASTSEELCEPTLPSFDQYNRL</sequence>
<keyword evidence="6" id="KW-0129">CBS domain</keyword>
<protein>
    <recommendedName>
        <fullName evidence="13">CNNM transmembrane domain-containing protein</fullName>
    </recommendedName>
</protein>
<name>A0A9P5U353_9AGAR</name>
<keyword evidence="2 7" id="KW-0812">Transmembrane</keyword>
<evidence type="ECO:0000259" key="9">
    <source>
        <dbReference type="PROSITE" id="PS51371"/>
    </source>
</evidence>
<dbReference type="InterPro" id="IPR000644">
    <property type="entry name" value="CBS_dom"/>
</dbReference>
<dbReference type="Pfam" id="PF01595">
    <property type="entry name" value="CNNM"/>
    <property type="match status" value="1"/>
</dbReference>
<dbReference type="InterPro" id="IPR045095">
    <property type="entry name" value="ACDP"/>
</dbReference>
<evidence type="ECO:0000256" key="6">
    <source>
        <dbReference type="PROSITE-ProRule" id="PRU00703"/>
    </source>
</evidence>
<evidence type="ECO:0000256" key="2">
    <source>
        <dbReference type="ARBA" id="ARBA00022692"/>
    </source>
</evidence>
<keyword evidence="12" id="KW-1185">Reference proteome</keyword>
<feature type="transmembrane region" description="Helical" evidence="8">
    <location>
        <begin position="35"/>
        <end position="52"/>
    </location>
</feature>
<evidence type="ECO:0000313" key="11">
    <source>
        <dbReference type="EMBL" id="KAF9065355.1"/>
    </source>
</evidence>
<dbReference type="GO" id="GO:0005737">
    <property type="term" value="C:cytoplasm"/>
    <property type="evidence" value="ECO:0007669"/>
    <property type="project" value="TreeGrafter"/>
</dbReference>
<gene>
    <name evidence="11" type="ORF">BDP27DRAFT_62255</name>
</gene>
<dbReference type="GO" id="GO:0030026">
    <property type="term" value="P:intracellular manganese ion homeostasis"/>
    <property type="evidence" value="ECO:0007669"/>
    <property type="project" value="TreeGrafter"/>
</dbReference>
<evidence type="ECO:0000313" key="12">
    <source>
        <dbReference type="Proteomes" id="UP000772434"/>
    </source>
</evidence>
<dbReference type="PROSITE" id="PS51846">
    <property type="entry name" value="CNNM"/>
    <property type="match status" value="1"/>
</dbReference>
<dbReference type="GO" id="GO:0010960">
    <property type="term" value="P:magnesium ion homeostasis"/>
    <property type="evidence" value="ECO:0007669"/>
    <property type="project" value="InterPro"/>
</dbReference>